<dbReference type="GO" id="GO:0016787">
    <property type="term" value="F:hydrolase activity"/>
    <property type="evidence" value="ECO:0007669"/>
    <property type="project" value="UniProtKB-KW"/>
</dbReference>
<organism evidence="1">
    <name type="scientific">Myoviridae sp. ctNQV2</name>
    <dbReference type="NCBI Taxonomy" id="2827683"/>
    <lineage>
        <taxon>Viruses</taxon>
        <taxon>Duplodnaviria</taxon>
        <taxon>Heunggongvirae</taxon>
        <taxon>Uroviricota</taxon>
        <taxon>Caudoviricetes</taxon>
    </lineage>
</organism>
<keyword evidence="1" id="KW-0378">Hydrolase</keyword>
<reference evidence="1" key="1">
    <citation type="journal article" date="2021" name="Proc. Natl. Acad. Sci. U.S.A.">
        <title>A Catalog of Tens of Thousands of Viruses from Human Metagenomes Reveals Hidden Associations with Chronic Diseases.</title>
        <authorList>
            <person name="Tisza M.J."/>
            <person name="Buck C.B."/>
        </authorList>
    </citation>
    <scope>NUCLEOTIDE SEQUENCE</scope>
    <source>
        <strain evidence="1">CtNQV2</strain>
    </source>
</reference>
<evidence type="ECO:0000313" key="1">
    <source>
        <dbReference type="EMBL" id="DAF44229.1"/>
    </source>
</evidence>
<accession>A0A8S5RZP1</accession>
<dbReference type="EMBL" id="BK032510">
    <property type="protein sequence ID" value="DAF44229.1"/>
    <property type="molecule type" value="Genomic_DNA"/>
</dbReference>
<protein>
    <submittedName>
        <fullName evidence="1">Peptidyl-tRNA hydrolase</fullName>
    </submittedName>
</protein>
<sequence>MKDNRYEWRMYSLVMYNISSMQKGVQTAHVVLEYANRYKDDNDLKEYIQHDKTLIILDGGTSLDLKQLFDNLCENDIKFARFIEPDLNDAISSICFLADERVWDRKNYPDYYDWLTQNGHLLTVLTSYPPQEFVDEKLYKDWVEFIGGEKNVYLREIIKGKRLSM</sequence>
<name>A0A8S5RZP1_9CAUD</name>
<proteinExistence type="predicted"/>